<dbReference type="PANTHER" id="PTHR21666">
    <property type="entry name" value="PEPTIDASE-RELATED"/>
    <property type="match status" value="1"/>
</dbReference>
<evidence type="ECO:0000256" key="2">
    <source>
        <dbReference type="ARBA" id="ARBA00004196"/>
    </source>
</evidence>
<keyword evidence="6" id="KW-0862">Zinc</keyword>
<protein>
    <submittedName>
        <fullName evidence="10">Peptidase M23</fullName>
    </submittedName>
</protein>
<dbReference type="RefSeq" id="WP_119477001.1">
    <property type="nucleotide sequence ID" value="NZ_QXML01000003.1"/>
</dbReference>
<evidence type="ECO:0000256" key="6">
    <source>
        <dbReference type="ARBA" id="ARBA00022833"/>
    </source>
</evidence>
<dbReference type="Pfam" id="PF19425">
    <property type="entry name" value="Csd3_N2"/>
    <property type="match status" value="1"/>
</dbReference>
<dbReference type="Gene3D" id="2.70.70.10">
    <property type="entry name" value="Glucose Permease (Domain IIA)"/>
    <property type="match status" value="1"/>
</dbReference>
<dbReference type="Gene3D" id="3.10.450.350">
    <property type="match status" value="1"/>
</dbReference>
<dbReference type="EMBL" id="QXML01000003">
    <property type="protein sequence ID" value="RIW16142.1"/>
    <property type="molecule type" value="Genomic_DNA"/>
</dbReference>
<evidence type="ECO:0000256" key="3">
    <source>
        <dbReference type="ARBA" id="ARBA00022670"/>
    </source>
</evidence>
<dbReference type="InterPro" id="IPR011055">
    <property type="entry name" value="Dup_hybrid_motif"/>
</dbReference>
<dbReference type="GO" id="GO:0030313">
    <property type="term" value="C:cell envelope"/>
    <property type="evidence" value="ECO:0007669"/>
    <property type="project" value="UniProtKB-SubCell"/>
</dbReference>
<keyword evidence="11" id="KW-1185">Reference proteome</keyword>
<evidence type="ECO:0000313" key="10">
    <source>
        <dbReference type="EMBL" id="RIW16142.1"/>
    </source>
</evidence>
<dbReference type="AlphaFoldDB" id="A0A418PSX4"/>
<sequence>MNKKWIGMAALFIALGAAAVFQIDSYRRNSIEADTIVADSAALAKEKEVFLYGINVTGLNIVEGTVSKNQTLASILSPFNVPYQIIDELAKKSKEVFDVRWIAANKKFTILTPSDSSQAQFFIYEPNPAEYVVFNLDSMEIYKAEKPAIIKKREVGGVIETSLYVDMVKQGISPEIIDQFADLYGWSVDFQKLQKGDLFKVVFEEKVIEETVVSVSEIELAYFEHMGQPYHAIPFEQNGQVSFFDQNGNSFKKAFLRDPLKYTRISSRYNLNRFHPVQKRYKAHLGTDYAAPTGTEIRSVGDGTVVEAKYSSANGNYVKIKHNGTYTTQYLHMSKIGKGVKAGTRVKQGQVIGYVGSTGLATGPHLCFRFWKNGKQEDWLKEKIPPSEPILEANKVAFNAKKEVAMKLLAEISTSGEQKLLAAKPTTDSKSSE</sequence>
<dbReference type="InterPro" id="IPR016047">
    <property type="entry name" value="M23ase_b-sheet_dom"/>
</dbReference>
<evidence type="ECO:0000313" key="11">
    <source>
        <dbReference type="Proteomes" id="UP000283522"/>
    </source>
</evidence>
<keyword evidence="3" id="KW-0645">Protease</keyword>
<dbReference type="OrthoDB" id="9810477at2"/>
<comment type="caution">
    <text evidence="10">The sequence shown here is derived from an EMBL/GenBank/DDBJ whole genome shotgun (WGS) entry which is preliminary data.</text>
</comment>
<dbReference type="GO" id="GO:0006508">
    <property type="term" value="P:proteolysis"/>
    <property type="evidence" value="ECO:0007669"/>
    <property type="project" value="UniProtKB-KW"/>
</dbReference>
<comment type="cofactor">
    <cofactor evidence="1">
        <name>Zn(2+)</name>
        <dbReference type="ChEBI" id="CHEBI:29105"/>
    </cofactor>
</comment>
<evidence type="ECO:0000256" key="5">
    <source>
        <dbReference type="ARBA" id="ARBA00022801"/>
    </source>
</evidence>
<feature type="domain" description="M23ase beta-sheet core" evidence="8">
    <location>
        <begin position="283"/>
        <end position="377"/>
    </location>
</feature>
<evidence type="ECO:0000259" key="8">
    <source>
        <dbReference type="Pfam" id="PF01551"/>
    </source>
</evidence>
<dbReference type="Proteomes" id="UP000283522">
    <property type="component" value="Unassembled WGS sequence"/>
</dbReference>
<proteinExistence type="predicted"/>
<organism evidence="10 11">
    <name type="scientific">Algoriphagus lacus</name>
    <dbReference type="NCBI Taxonomy" id="2056311"/>
    <lineage>
        <taxon>Bacteria</taxon>
        <taxon>Pseudomonadati</taxon>
        <taxon>Bacteroidota</taxon>
        <taxon>Cytophagia</taxon>
        <taxon>Cytophagales</taxon>
        <taxon>Cyclobacteriaceae</taxon>
        <taxon>Algoriphagus</taxon>
    </lineage>
</organism>
<feature type="domain" description="Csd3-like second N-terminal" evidence="9">
    <location>
        <begin position="152"/>
        <end position="270"/>
    </location>
</feature>
<dbReference type="PANTHER" id="PTHR21666:SF288">
    <property type="entry name" value="CELL DIVISION PROTEIN YTFB"/>
    <property type="match status" value="1"/>
</dbReference>
<keyword evidence="7" id="KW-0482">Metalloprotease</keyword>
<dbReference type="InterPro" id="IPR045834">
    <property type="entry name" value="Csd3_N2"/>
</dbReference>
<reference evidence="10 11" key="1">
    <citation type="submission" date="2018-09" db="EMBL/GenBank/DDBJ databases">
        <authorList>
            <person name="Wang X."/>
            <person name="Du Z."/>
        </authorList>
    </citation>
    <scope>NUCLEOTIDE SEQUENCE [LARGE SCALE GENOMIC DNA]</scope>
    <source>
        <strain evidence="10 11">N3</strain>
    </source>
</reference>
<comment type="subcellular location">
    <subcellularLocation>
        <location evidence="2">Cell envelope</location>
    </subcellularLocation>
</comment>
<dbReference type="SUPFAM" id="SSF51261">
    <property type="entry name" value="Duplicated hybrid motif"/>
    <property type="match status" value="1"/>
</dbReference>
<dbReference type="CDD" id="cd12797">
    <property type="entry name" value="M23_peptidase"/>
    <property type="match status" value="1"/>
</dbReference>
<keyword evidence="5" id="KW-0378">Hydrolase</keyword>
<evidence type="ECO:0000256" key="7">
    <source>
        <dbReference type="ARBA" id="ARBA00023049"/>
    </source>
</evidence>
<evidence type="ECO:0000256" key="4">
    <source>
        <dbReference type="ARBA" id="ARBA00022723"/>
    </source>
</evidence>
<dbReference type="Pfam" id="PF01551">
    <property type="entry name" value="Peptidase_M23"/>
    <property type="match status" value="1"/>
</dbReference>
<evidence type="ECO:0000259" key="9">
    <source>
        <dbReference type="Pfam" id="PF19425"/>
    </source>
</evidence>
<dbReference type="GO" id="GO:0004222">
    <property type="term" value="F:metalloendopeptidase activity"/>
    <property type="evidence" value="ECO:0007669"/>
    <property type="project" value="TreeGrafter"/>
</dbReference>
<name>A0A418PSX4_9BACT</name>
<evidence type="ECO:0000256" key="1">
    <source>
        <dbReference type="ARBA" id="ARBA00001947"/>
    </source>
</evidence>
<dbReference type="InterPro" id="IPR050570">
    <property type="entry name" value="Cell_wall_metabolism_enzyme"/>
</dbReference>
<gene>
    <name evidence="10" type="ORF">D0X99_07170</name>
</gene>
<dbReference type="GO" id="GO:0046872">
    <property type="term" value="F:metal ion binding"/>
    <property type="evidence" value="ECO:0007669"/>
    <property type="project" value="UniProtKB-KW"/>
</dbReference>
<accession>A0A418PSX4</accession>
<keyword evidence="4" id="KW-0479">Metal-binding</keyword>